<evidence type="ECO:0000256" key="1">
    <source>
        <dbReference type="ARBA" id="ARBA00034491"/>
    </source>
</evidence>
<sequence>MSAATQEQGKNALDAEKQKVIQSLEEDDEFEDFQAEDWPEEQSLGPEGEKSLWVEDWDDNDADDNFTNELKDELAKVAAKK</sequence>
<reference evidence="4 5" key="1">
    <citation type="journal article" date="2016" name="Proc. Natl. Acad. Sci. U.S.A.">
        <title>Comparative genomics of biotechnologically important yeasts.</title>
        <authorList>
            <person name="Riley R."/>
            <person name="Haridas S."/>
            <person name="Wolfe K.H."/>
            <person name="Lopes M.R."/>
            <person name="Hittinger C.T."/>
            <person name="Goeker M."/>
            <person name="Salamov A.A."/>
            <person name="Wisecaver J.H."/>
            <person name="Long T.M."/>
            <person name="Calvey C.H."/>
            <person name="Aerts A.L."/>
            <person name="Barry K.W."/>
            <person name="Choi C."/>
            <person name="Clum A."/>
            <person name="Coughlan A.Y."/>
            <person name="Deshpande S."/>
            <person name="Douglass A.P."/>
            <person name="Hanson S.J."/>
            <person name="Klenk H.-P."/>
            <person name="LaButti K.M."/>
            <person name="Lapidus A."/>
            <person name="Lindquist E.A."/>
            <person name="Lipzen A.M."/>
            <person name="Meier-Kolthoff J.P."/>
            <person name="Ohm R.A."/>
            <person name="Otillar R.P."/>
            <person name="Pangilinan J.L."/>
            <person name="Peng Y."/>
            <person name="Rokas A."/>
            <person name="Rosa C.A."/>
            <person name="Scheuner C."/>
            <person name="Sibirny A.A."/>
            <person name="Slot J.C."/>
            <person name="Stielow J.B."/>
            <person name="Sun H."/>
            <person name="Kurtzman C.P."/>
            <person name="Blackwell M."/>
            <person name="Grigoriev I.V."/>
            <person name="Jeffries T.W."/>
        </authorList>
    </citation>
    <scope>NUCLEOTIDE SEQUENCE [LARGE SCALE GENOMIC DNA]</scope>
    <source>
        <strain evidence="5">ATCC 58044 / CBS 1984 / NCYC 433 / NRRL Y-366-8</strain>
    </source>
</reference>
<dbReference type="RefSeq" id="XP_019038166.1">
    <property type="nucleotide sequence ID" value="XM_019184163.1"/>
</dbReference>
<dbReference type="PANTHER" id="PTHR16771:SF0">
    <property type="entry name" value="26S PROTEASOME COMPLEX SUBUNIT SEM1"/>
    <property type="match status" value="1"/>
</dbReference>
<evidence type="ECO:0000313" key="5">
    <source>
        <dbReference type="Proteomes" id="UP000094112"/>
    </source>
</evidence>
<dbReference type="SMART" id="SM01385">
    <property type="entry name" value="DSS1_SEM1"/>
    <property type="match status" value="1"/>
</dbReference>
<dbReference type="PANTHER" id="PTHR16771">
    <property type="entry name" value="26 PROTEASOME COMPLEX SUBUNIT DSS1"/>
    <property type="match status" value="1"/>
</dbReference>
<evidence type="ECO:0000256" key="3">
    <source>
        <dbReference type="SAM" id="MobiDB-lite"/>
    </source>
</evidence>
<dbReference type="GO" id="GO:0006406">
    <property type="term" value="P:mRNA export from nucleus"/>
    <property type="evidence" value="ECO:0007669"/>
    <property type="project" value="UniProtKB-UniRule"/>
</dbReference>
<evidence type="ECO:0000256" key="2">
    <source>
        <dbReference type="RuleBase" id="RU369057"/>
    </source>
</evidence>
<dbReference type="GO" id="GO:0008541">
    <property type="term" value="C:proteasome regulatory particle, lid subcomplex"/>
    <property type="evidence" value="ECO:0007669"/>
    <property type="project" value="UniProtKB-UniRule"/>
</dbReference>
<protein>
    <recommendedName>
        <fullName evidence="2">26S proteasome complex subunit SEM1</fullName>
    </recommendedName>
</protein>
<dbReference type="Pfam" id="PF05160">
    <property type="entry name" value="DSS1_SEM1"/>
    <property type="match status" value="1"/>
</dbReference>
<dbReference type="STRING" id="683960.A0A1E3P0H2"/>
<comment type="similarity">
    <text evidence="1 2">Belongs to the DSS1/SEM1 family.</text>
</comment>
<dbReference type="AlphaFoldDB" id="A0A1E3P0H2"/>
<accession>A0A1E3P0H2</accession>
<dbReference type="GeneID" id="30201409"/>
<feature type="compositionally biased region" description="Acidic residues" evidence="3">
    <location>
        <begin position="24"/>
        <end position="40"/>
    </location>
</feature>
<dbReference type="EMBL" id="KV454211">
    <property type="protein sequence ID" value="ODQ58959.1"/>
    <property type="molecule type" value="Genomic_DNA"/>
</dbReference>
<dbReference type="GO" id="GO:0043248">
    <property type="term" value="P:proteasome assembly"/>
    <property type="evidence" value="ECO:0007669"/>
    <property type="project" value="UniProtKB-UniRule"/>
</dbReference>
<feature type="region of interest" description="Disordered" evidence="3">
    <location>
        <begin position="1"/>
        <end position="50"/>
    </location>
</feature>
<comment type="subcellular location">
    <subcellularLocation>
        <location evidence="2">Nucleus</location>
    </subcellularLocation>
</comment>
<dbReference type="GO" id="GO:0005634">
    <property type="term" value="C:nucleus"/>
    <property type="evidence" value="ECO:0007669"/>
    <property type="project" value="UniProtKB-SubCell"/>
</dbReference>
<organism evidence="4 5">
    <name type="scientific">Wickerhamomyces anomalus (strain ATCC 58044 / CBS 1984 / NCYC 433 / NRRL Y-366-8)</name>
    <name type="common">Yeast</name>
    <name type="synonym">Hansenula anomala</name>
    <dbReference type="NCBI Taxonomy" id="683960"/>
    <lineage>
        <taxon>Eukaryota</taxon>
        <taxon>Fungi</taxon>
        <taxon>Dikarya</taxon>
        <taxon>Ascomycota</taxon>
        <taxon>Saccharomycotina</taxon>
        <taxon>Saccharomycetes</taxon>
        <taxon>Phaffomycetales</taxon>
        <taxon>Wickerhamomycetaceae</taxon>
        <taxon>Wickerhamomyces</taxon>
    </lineage>
</organism>
<comment type="function">
    <text evidence="2">Component of the 26S proteasome, a multiprotein complex involved in the ATP-dependent degradation of ubiquitinated proteins.</text>
</comment>
<proteinExistence type="inferred from homology"/>
<keyword evidence="2" id="KW-0647">Proteasome</keyword>
<dbReference type="InterPro" id="IPR007834">
    <property type="entry name" value="DSS1_SEM1"/>
</dbReference>
<evidence type="ECO:0000313" key="4">
    <source>
        <dbReference type="EMBL" id="ODQ58959.1"/>
    </source>
</evidence>
<gene>
    <name evidence="4" type="ORF">WICANDRAFT_69358</name>
</gene>
<dbReference type="GO" id="GO:0000724">
    <property type="term" value="P:double-strand break repair via homologous recombination"/>
    <property type="evidence" value="ECO:0007669"/>
    <property type="project" value="TreeGrafter"/>
</dbReference>
<dbReference type="Proteomes" id="UP000094112">
    <property type="component" value="Unassembled WGS sequence"/>
</dbReference>
<keyword evidence="2" id="KW-0539">Nucleus</keyword>
<name>A0A1E3P0H2_WICAA</name>
<keyword evidence="5" id="KW-1185">Reference proteome</keyword>